<dbReference type="EMBL" id="CABFNP030001263">
    <property type="protein sequence ID" value="CAI6095300.1"/>
    <property type="molecule type" value="Genomic_DNA"/>
</dbReference>
<proteinExistence type="predicted"/>
<sequence>MPPREDESAPAEPPVIHFEPGLWMRVPKVEEMPKLPSSFCRMGSIPHGTTINAQGFQPSVTHSGAPNIPEIDITPIRLPLGPGPPEIAIEKAKVRPGPFMATGTITQKILNDPNIILRDANKGKDIIENTMFAVSTIVPSGTFGGGTTNIGFNIGADAGLVEAKPGNNSGNANAVDVMAQYWVSKIRTKVELDPSMRHGDTVSPVAQGPRDAVPEFYIDENIRIPRTEKAITVAYYRIQYSQMVVLDFNGLKWPHVTVATLAPIVHLKKPTLSSAIIEAIM</sequence>
<evidence type="ECO:0000313" key="1">
    <source>
        <dbReference type="EMBL" id="CAI6095300.1"/>
    </source>
</evidence>
<dbReference type="Proteomes" id="UP001160390">
    <property type="component" value="Unassembled WGS sequence"/>
</dbReference>
<keyword evidence="2" id="KW-1185">Reference proteome</keyword>
<dbReference type="AlphaFoldDB" id="A0AA35MEM4"/>
<protein>
    <submittedName>
        <fullName evidence="1">Uncharacterized protein</fullName>
    </submittedName>
</protein>
<gene>
    <name evidence="1" type="ORF">CCHLO57077_00017159</name>
</gene>
<reference evidence="1" key="1">
    <citation type="submission" date="2023-01" db="EMBL/GenBank/DDBJ databases">
        <authorList>
            <person name="Piombo E."/>
        </authorList>
    </citation>
    <scope>NUCLEOTIDE SEQUENCE</scope>
</reference>
<accession>A0AA35MEM4</accession>
<name>A0AA35MEM4_9HYPO</name>
<comment type="caution">
    <text evidence="1">The sequence shown here is derived from an EMBL/GenBank/DDBJ whole genome shotgun (WGS) entry which is preliminary data.</text>
</comment>
<evidence type="ECO:0000313" key="2">
    <source>
        <dbReference type="Proteomes" id="UP001160390"/>
    </source>
</evidence>
<organism evidence="1 2">
    <name type="scientific">Clonostachys chloroleuca</name>
    <dbReference type="NCBI Taxonomy" id="1926264"/>
    <lineage>
        <taxon>Eukaryota</taxon>
        <taxon>Fungi</taxon>
        <taxon>Dikarya</taxon>
        <taxon>Ascomycota</taxon>
        <taxon>Pezizomycotina</taxon>
        <taxon>Sordariomycetes</taxon>
        <taxon>Hypocreomycetidae</taxon>
        <taxon>Hypocreales</taxon>
        <taxon>Bionectriaceae</taxon>
        <taxon>Clonostachys</taxon>
    </lineage>
</organism>